<accession>C9RK64</accession>
<proteinExistence type="predicted"/>
<dbReference type="PANTHER" id="PTHR42709">
    <property type="entry name" value="ALKALINE PHOSPHATASE LIKE PROTEIN"/>
    <property type="match status" value="1"/>
</dbReference>
<keyword evidence="2" id="KW-1003">Cell membrane</keyword>
<dbReference type="AlphaFoldDB" id="C9RK64"/>
<protein>
    <submittedName>
        <fullName evidence="10">DedA family protein</fullName>
    </submittedName>
    <submittedName>
        <fullName evidence="9">SNARE associated Golgi protein-related protein</fullName>
    </submittedName>
</protein>
<dbReference type="STRING" id="59374.FSU_2753"/>
<evidence type="ECO:0000313" key="9">
    <source>
        <dbReference type="EMBL" id="ACX75797.1"/>
    </source>
</evidence>
<feature type="domain" description="VTT" evidence="8">
    <location>
        <begin position="97"/>
        <end position="209"/>
    </location>
</feature>
<reference evidence="9 12" key="1">
    <citation type="submission" date="2009-10" db="EMBL/GenBank/DDBJ databases">
        <title>Complete sequence of Fibrobacter succinogenes subsp. succinogenes S85.</title>
        <authorList>
            <consortium name="US DOE Joint Genome Institute"/>
            <person name="Lucas S."/>
            <person name="Copeland A."/>
            <person name="Lapidus A."/>
            <person name="Glavina del Rio T."/>
            <person name="Tice H."/>
            <person name="Bruce D."/>
            <person name="Goodwin L."/>
            <person name="Pitluck S."/>
            <person name="Chertkov O."/>
            <person name="Detter J.C."/>
            <person name="Han C."/>
            <person name="Tapia R."/>
            <person name="Larimer F."/>
            <person name="Land M."/>
            <person name="Hauser L."/>
            <person name="Kyrpides N."/>
            <person name="Mikhailova N."/>
            <person name="Weimer P.J."/>
            <person name="Stevenson D.M."/>
            <person name="Boyum J."/>
            <person name="Brumm P.I."/>
            <person name="Mead D."/>
        </authorList>
    </citation>
    <scope>NUCLEOTIDE SEQUENCE [LARGE SCALE GENOMIC DNA]</scope>
    <source>
        <strain evidence="12">ATCC 19169 / S85</strain>
        <strain evidence="9">S85</strain>
    </source>
</reference>
<feature type="transmembrane region" description="Helical" evidence="6">
    <location>
        <begin position="223"/>
        <end position="242"/>
    </location>
</feature>
<dbReference type="PANTHER" id="PTHR42709:SF6">
    <property type="entry name" value="UNDECAPRENYL PHOSPHATE TRANSPORTER A"/>
    <property type="match status" value="1"/>
</dbReference>
<dbReference type="KEGG" id="fsc:FSU_2753"/>
<dbReference type="Pfam" id="PF09335">
    <property type="entry name" value="VTT_dom"/>
    <property type="match status" value="1"/>
</dbReference>
<feature type="signal peptide" evidence="7">
    <location>
        <begin position="1"/>
        <end position="22"/>
    </location>
</feature>
<evidence type="ECO:0000256" key="1">
    <source>
        <dbReference type="ARBA" id="ARBA00004651"/>
    </source>
</evidence>
<keyword evidence="4 6" id="KW-1133">Transmembrane helix</keyword>
<dbReference type="Proteomes" id="UP000000517">
    <property type="component" value="Chromosome"/>
</dbReference>
<dbReference type="Proteomes" id="UP000001497">
    <property type="component" value="Chromosome"/>
</dbReference>
<dbReference type="HOGENOM" id="CLU_044208_1_1_0"/>
<evidence type="ECO:0000256" key="4">
    <source>
        <dbReference type="ARBA" id="ARBA00022989"/>
    </source>
</evidence>
<dbReference type="EMBL" id="CP002158">
    <property type="protein sequence ID" value="ADL25070.1"/>
    <property type="molecule type" value="Genomic_DNA"/>
</dbReference>
<feature type="transmembrane region" description="Helical" evidence="6">
    <location>
        <begin position="98"/>
        <end position="120"/>
    </location>
</feature>
<feature type="chain" id="PRO_5005669338" evidence="7">
    <location>
        <begin position="23"/>
        <end position="251"/>
    </location>
</feature>
<reference evidence="10" key="3">
    <citation type="submission" date="2010-08" db="EMBL/GenBank/DDBJ databases">
        <authorList>
            <person name="Durkin A.S."/>
            <person name="Nelson K.E."/>
            <person name="Morrison M."/>
            <person name="Forsberg C.W."/>
            <person name="Wilson D.B."/>
            <person name="Russell J.B."/>
            <person name="Cann I.K.O."/>
            <person name="Mackie R.I."/>
            <person name="White B.A."/>
        </authorList>
    </citation>
    <scope>NUCLEOTIDE SEQUENCE</scope>
    <source>
        <strain evidence="10">S85</strain>
    </source>
</reference>
<feature type="transmembrane region" description="Helical" evidence="6">
    <location>
        <begin position="189"/>
        <end position="211"/>
    </location>
</feature>
<dbReference type="GO" id="GO:0005886">
    <property type="term" value="C:plasma membrane"/>
    <property type="evidence" value="ECO:0007669"/>
    <property type="project" value="UniProtKB-SubCell"/>
</dbReference>
<dbReference type="RefSeq" id="WP_014546856.1">
    <property type="nucleotide sequence ID" value="NC_013410.1"/>
</dbReference>
<keyword evidence="12" id="KW-1185">Reference proteome</keyword>
<organism evidence="10 11">
    <name type="scientific">Fibrobacter succinogenes (strain ATCC 19169 / S85)</name>
    <dbReference type="NCBI Taxonomy" id="59374"/>
    <lineage>
        <taxon>Bacteria</taxon>
        <taxon>Pseudomonadati</taxon>
        <taxon>Fibrobacterota</taxon>
        <taxon>Fibrobacteria</taxon>
        <taxon>Fibrobacterales</taxon>
        <taxon>Fibrobacteraceae</taxon>
        <taxon>Fibrobacter</taxon>
    </lineage>
</organism>
<comment type="subcellular location">
    <subcellularLocation>
        <location evidence="1">Cell membrane</location>
        <topology evidence="1">Multi-pass membrane protein</topology>
    </subcellularLocation>
</comment>
<dbReference type="PATRIC" id="fig|59374.8.peg.2636"/>
<evidence type="ECO:0000256" key="7">
    <source>
        <dbReference type="SAM" id="SignalP"/>
    </source>
</evidence>
<keyword evidence="7" id="KW-0732">Signal</keyword>
<dbReference type="InterPro" id="IPR051311">
    <property type="entry name" value="DedA_domain"/>
</dbReference>
<evidence type="ECO:0000259" key="8">
    <source>
        <dbReference type="Pfam" id="PF09335"/>
    </source>
</evidence>
<evidence type="ECO:0000256" key="6">
    <source>
        <dbReference type="SAM" id="Phobius"/>
    </source>
</evidence>
<dbReference type="InterPro" id="IPR032816">
    <property type="entry name" value="VTT_dom"/>
</dbReference>
<keyword evidence="3 6" id="KW-0812">Transmembrane</keyword>
<evidence type="ECO:0000256" key="3">
    <source>
        <dbReference type="ARBA" id="ARBA00022692"/>
    </source>
</evidence>
<dbReference type="EMBL" id="CP001792">
    <property type="protein sequence ID" value="ACX75797.1"/>
    <property type="molecule type" value="Genomic_DNA"/>
</dbReference>
<dbReference type="eggNOG" id="COG0586">
    <property type="taxonomic scope" value="Bacteria"/>
</dbReference>
<reference evidence="11" key="2">
    <citation type="submission" date="2010-08" db="EMBL/GenBank/DDBJ databases">
        <title>Complete sequence of Fibrobacter succinogenes subsp. succinogenes S85.</title>
        <authorList>
            <person name="Durkin A.S."/>
            <person name="Nelson K.E."/>
            <person name="Morrison M."/>
            <person name="Forsberg C.W."/>
            <person name="Wilson D.B."/>
            <person name="Russell J.B."/>
            <person name="Cann I.K.O."/>
            <person name="Mackie R.I."/>
            <person name="White B.A."/>
        </authorList>
    </citation>
    <scope>NUCLEOTIDE SEQUENCE [LARGE SCALE GENOMIC DNA]</scope>
    <source>
        <strain evidence="11">ATCC 19169 / S85</strain>
    </source>
</reference>
<evidence type="ECO:0000313" key="12">
    <source>
        <dbReference type="Proteomes" id="UP000001497"/>
    </source>
</evidence>
<dbReference type="KEGG" id="fsu:Fisuc_2211"/>
<gene>
    <name evidence="9" type="ordered locus">Fisuc_2211</name>
    <name evidence="10" type="ordered locus">FSU_2753</name>
</gene>
<name>C9RK64_FIBSS</name>
<evidence type="ECO:0000256" key="5">
    <source>
        <dbReference type="ARBA" id="ARBA00023136"/>
    </source>
</evidence>
<dbReference type="OrthoDB" id="9813426at2"/>
<evidence type="ECO:0000313" key="10">
    <source>
        <dbReference type="EMBL" id="ADL25070.1"/>
    </source>
</evidence>
<evidence type="ECO:0000256" key="2">
    <source>
        <dbReference type="ARBA" id="ARBA00022475"/>
    </source>
</evidence>
<keyword evidence="5 6" id="KW-0472">Membrane</keyword>
<evidence type="ECO:0000313" key="11">
    <source>
        <dbReference type="Proteomes" id="UP000000517"/>
    </source>
</evidence>
<sequence>MKKSILKTTIALALLFTAFTFAADTLSVDAGAVATTAADTAKSTGIYNQIIDWYNENLNYGTITLLMAIESSFIPFPSELVVPPAAYKALQPGSGLNIALIVLFATLGALIGAYINYYLAKILGRPIIYKFADSRLGHFLLLDVEKVEKAENYFREHGAISTFVGRLITVIRQLISIPAGLAKMKLAPFTLYTFLGAAIWNCVLALLGYFAHGQKDIIEKYNSELAIALLGFGVLFIGYMVWNAMKPKKKQ</sequence>